<dbReference type="AlphaFoldDB" id="W9GYE0"/>
<evidence type="ECO:0000313" key="2">
    <source>
        <dbReference type="Proteomes" id="UP000019486"/>
    </source>
</evidence>
<dbReference type="STRING" id="1385369.N825_10175"/>
<name>W9GYE0_9PROT</name>
<keyword evidence="2" id="KW-1185">Reference proteome</keyword>
<sequence length="164" mass="17278">MSLPESDVGAGQKPTVYQYSFTRGPGGGADDPTVPNADSAQLSHSLDLLRSTSLHLSLFKILLTDVTREQGAAVMTRAFGARGMIGSLTMGGFALLLIGTDNDVRITNAQTVQAIYAALAEFGLRSRLEVAAIHRLAPEIGDPDDILLHLANAPTVPHPFGRAA</sequence>
<gene>
    <name evidence="1" type="ORF">N825_10175</name>
</gene>
<protein>
    <submittedName>
        <fullName evidence="1">Uncharacterized protein</fullName>
    </submittedName>
</protein>
<organism evidence="1 2">
    <name type="scientific">Skermanella stibiiresistens SB22</name>
    <dbReference type="NCBI Taxonomy" id="1385369"/>
    <lineage>
        <taxon>Bacteria</taxon>
        <taxon>Pseudomonadati</taxon>
        <taxon>Pseudomonadota</taxon>
        <taxon>Alphaproteobacteria</taxon>
        <taxon>Rhodospirillales</taxon>
        <taxon>Azospirillaceae</taxon>
        <taxon>Skermanella</taxon>
    </lineage>
</organism>
<proteinExistence type="predicted"/>
<reference evidence="1 2" key="1">
    <citation type="submission" date="2013-08" db="EMBL/GenBank/DDBJ databases">
        <title>The genome sequence of Skermanella stibiiresistens.</title>
        <authorList>
            <person name="Zhu W."/>
            <person name="Wang G."/>
        </authorList>
    </citation>
    <scope>NUCLEOTIDE SEQUENCE [LARGE SCALE GENOMIC DNA]</scope>
    <source>
        <strain evidence="1 2">SB22</strain>
    </source>
</reference>
<dbReference type="EMBL" id="AVFL01000015">
    <property type="protein sequence ID" value="EWY38950.1"/>
    <property type="molecule type" value="Genomic_DNA"/>
</dbReference>
<evidence type="ECO:0000313" key="1">
    <source>
        <dbReference type="EMBL" id="EWY38950.1"/>
    </source>
</evidence>
<dbReference type="Proteomes" id="UP000019486">
    <property type="component" value="Unassembled WGS sequence"/>
</dbReference>
<accession>W9GYE0</accession>
<comment type="caution">
    <text evidence="1">The sequence shown here is derived from an EMBL/GenBank/DDBJ whole genome shotgun (WGS) entry which is preliminary data.</text>
</comment>